<feature type="transmembrane region" description="Helical" evidence="1">
    <location>
        <begin position="33"/>
        <end position="56"/>
    </location>
</feature>
<accession>A0A1G9YHU6</accession>
<gene>
    <name evidence="2" type="ORF">SAMN05216544_1830</name>
</gene>
<keyword evidence="1" id="KW-0812">Transmembrane</keyword>
<evidence type="ECO:0008006" key="4">
    <source>
        <dbReference type="Google" id="ProtNLM"/>
    </source>
</evidence>
<reference evidence="3" key="1">
    <citation type="submission" date="2016-10" db="EMBL/GenBank/DDBJ databases">
        <authorList>
            <person name="Varghese N."/>
            <person name="Submissions S."/>
        </authorList>
    </citation>
    <scope>NUCLEOTIDE SEQUENCE [LARGE SCALE GENOMIC DNA]</scope>
    <source>
        <strain evidence="3">M83</strain>
    </source>
</reference>
<keyword evidence="1" id="KW-0472">Membrane</keyword>
<dbReference type="AlphaFoldDB" id="A0A1G9YHU6"/>
<organism evidence="2 3">
    <name type="scientific">Lachnospira pectinoschiza</name>
    <dbReference type="NCBI Taxonomy" id="28052"/>
    <lineage>
        <taxon>Bacteria</taxon>
        <taxon>Bacillati</taxon>
        <taxon>Bacillota</taxon>
        <taxon>Clostridia</taxon>
        <taxon>Lachnospirales</taxon>
        <taxon>Lachnospiraceae</taxon>
        <taxon>Lachnospira</taxon>
    </lineage>
</organism>
<sequence length="375" mass="42274">MDNVLDNKKEKTAVKRKRIVRKKKTKGISFKKFLAIYSIVLGAIGVFLLILLFFFLKDYESSIPANKMDKILADMKTSKLESIIEDANIEYNEFEDSAYISTKLKEKIGENELSYSKKLGEYSASNPVYTVSAGDEDLCTISLKKESKKSGFFRNWKLEDVTFAAVAGSDELNITVPTNSTVYLNGIEVSDSYKTSTGVEFEPCLNVSKYVTTPTEEVYTVTGLNLMPELTVNYEGYELEYETSDNNLTALYPSVDSMYETASANAMEVLECYGKYIINRGSLETLSSHMLGKAKTYVANIPAVWAFLVGKKFSYEFRDMATSNFRVYSSDCYSIDVSCVLYVNWGDGEKSYDTNYRYTFVNVNGSWKVADLSVL</sequence>
<dbReference type="RefSeq" id="WP_074521873.1">
    <property type="nucleotide sequence ID" value="NZ_FNHZ01000005.1"/>
</dbReference>
<protein>
    <recommendedName>
        <fullName evidence="4">NTF2-like N-terminal transpeptidase domain-containing protein</fullName>
    </recommendedName>
</protein>
<keyword evidence="3" id="KW-1185">Reference proteome</keyword>
<proteinExistence type="predicted"/>
<keyword evidence="1" id="KW-1133">Transmembrane helix</keyword>
<evidence type="ECO:0000313" key="3">
    <source>
        <dbReference type="Proteomes" id="UP000187651"/>
    </source>
</evidence>
<dbReference type="Proteomes" id="UP000187651">
    <property type="component" value="Unassembled WGS sequence"/>
</dbReference>
<evidence type="ECO:0000313" key="2">
    <source>
        <dbReference type="EMBL" id="SDN08081.1"/>
    </source>
</evidence>
<name>A0A1G9YHU6_9FIRM</name>
<dbReference type="EMBL" id="FNHZ01000005">
    <property type="protein sequence ID" value="SDN08081.1"/>
    <property type="molecule type" value="Genomic_DNA"/>
</dbReference>
<dbReference type="OrthoDB" id="2066997at2"/>
<evidence type="ECO:0000256" key="1">
    <source>
        <dbReference type="SAM" id="Phobius"/>
    </source>
</evidence>